<feature type="non-terminal residue" evidence="2">
    <location>
        <position position="36"/>
    </location>
</feature>
<accession>A0A0V0YTU7</accession>
<dbReference type="EMBL" id="JYDI01006239">
    <property type="protein sequence ID" value="KRY03735.1"/>
    <property type="molecule type" value="Genomic_DNA"/>
</dbReference>
<name>A0A0V0YTU7_TRIBR</name>
<evidence type="ECO:0000313" key="3">
    <source>
        <dbReference type="Proteomes" id="UP000054653"/>
    </source>
</evidence>
<evidence type="ECO:0000313" key="2">
    <source>
        <dbReference type="EMBL" id="KRY03735.1"/>
    </source>
</evidence>
<reference evidence="2 3" key="1">
    <citation type="submission" date="2015-01" db="EMBL/GenBank/DDBJ databases">
        <title>Evolution of Trichinella species and genotypes.</title>
        <authorList>
            <person name="Korhonen P.K."/>
            <person name="Edoardo P."/>
            <person name="Giuseppe L.R."/>
            <person name="Gasser R.B."/>
        </authorList>
    </citation>
    <scope>NUCLEOTIDE SEQUENCE [LARGE SCALE GENOMIC DNA]</scope>
    <source>
        <strain evidence="2">ISS120</strain>
    </source>
</reference>
<feature type="region of interest" description="Disordered" evidence="1">
    <location>
        <begin position="1"/>
        <end position="36"/>
    </location>
</feature>
<organism evidence="2 3">
    <name type="scientific">Trichinella britovi</name>
    <name type="common">Parasitic roundworm</name>
    <dbReference type="NCBI Taxonomy" id="45882"/>
    <lineage>
        <taxon>Eukaryota</taxon>
        <taxon>Metazoa</taxon>
        <taxon>Ecdysozoa</taxon>
        <taxon>Nematoda</taxon>
        <taxon>Enoplea</taxon>
        <taxon>Dorylaimia</taxon>
        <taxon>Trichinellida</taxon>
        <taxon>Trichinellidae</taxon>
        <taxon>Trichinella</taxon>
    </lineage>
</organism>
<sequence>LDRSTWRAEEGNGKEKHPRGQERKKQESQREARGLL</sequence>
<keyword evidence="3" id="KW-1185">Reference proteome</keyword>
<feature type="non-terminal residue" evidence="2">
    <location>
        <position position="1"/>
    </location>
</feature>
<comment type="caution">
    <text evidence="2">The sequence shown here is derived from an EMBL/GenBank/DDBJ whole genome shotgun (WGS) entry which is preliminary data.</text>
</comment>
<dbReference type="AlphaFoldDB" id="A0A0V0YTU7"/>
<protein>
    <submittedName>
        <fullName evidence="2">Uncharacterized protein</fullName>
    </submittedName>
</protein>
<evidence type="ECO:0000256" key="1">
    <source>
        <dbReference type="SAM" id="MobiDB-lite"/>
    </source>
</evidence>
<gene>
    <name evidence="2" type="ORF">T03_8012</name>
</gene>
<dbReference type="Proteomes" id="UP000054653">
    <property type="component" value="Unassembled WGS sequence"/>
</dbReference>
<proteinExistence type="predicted"/>